<dbReference type="Pfam" id="PF13374">
    <property type="entry name" value="TPR_10"/>
    <property type="match status" value="1"/>
</dbReference>
<organism evidence="1 2">
    <name type="scientific">Cercophora scortea</name>
    <dbReference type="NCBI Taxonomy" id="314031"/>
    <lineage>
        <taxon>Eukaryota</taxon>
        <taxon>Fungi</taxon>
        <taxon>Dikarya</taxon>
        <taxon>Ascomycota</taxon>
        <taxon>Pezizomycotina</taxon>
        <taxon>Sordariomycetes</taxon>
        <taxon>Sordariomycetidae</taxon>
        <taxon>Sordariales</taxon>
        <taxon>Lasiosphaeriaceae</taxon>
        <taxon>Cercophora</taxon>
    </lineage>
</organism>
<evidence type="ECO:0000313" key="2">
    <source>
        <dbReference type="Proteomes" id="UP001286456"/>
    </source>
</evidence>
<comment type="caution">
    <text evidence="1">The sequence shown here is derived from an EMBL/GenBank/DDBJ whole genome shotgun (WGS) entry which is preliminary data.</text>
</comment>
<accession>A0AAE0J6T5</accession>
<dbReference type="SUPFAM" id="SSF48452">
    <property type="entry name" value="TPR-like"/>
    <property type="match status" value="1"/>
</dbReference>
<evidence type="ECO:0000313" key="1">
    <source>
        <dbReference type="EMBL" id="KAK3337617.1"/>
    </source>
</evidence>
<dbReference type="Gene3D" id="1.25.40.10">
    <property type="entry name" value="Tetratricopeptide repeat domain"/>
    <property type="match status" value="1"/>
</dbReference>
<gene>
    <name evidence="1" type="ORF">B0T19DRAFT_438268</name>
</gene>
<dbReference type="EMBL" id="JAUEPO010000001">
    <property type="protein sequence ID" value="KAK3337617.1"/>
    <property type="molecule type" value="Genomic_DNA"/>
</dbReference>
<reference evidence="1" key="1">
    <citation type="journal article" date="2023" name="Mol. Phylogenet. Evol.">
        <title>Genome-scale phylogeny and comparative genomics of the fungal order Sordariales.</title>
        <authorList>
            <person name="Hensen N."/>
            <person name="Bonometti L."/>
            <person name="Westerberg I."/>
            <person name="Brannstrom I.O."/>
            <person name="Guillou S."/>
            <person name="Cros-Aarteil S."/>
            <person name="Calhoun S."/>
            <person name="Haridas S."/>
            <person name="Kuo A."/>
            <person name="Mondo S."/>
            <person name="Pangilinan J."/>
            <person name="Riley R."/>
            <person name="LaButti K."/>
            <person name="Andreopoulos B."/>
            <person name="Lipzen A."/>
            <person name="Chen C."/>
            <person name="Yan M."/>
            <person name="Daum C."/>
            <person name="Ng V."/>
            <person name="Clum A."/>
            <person name="Steindorff A."/>
            <person name="Ohm R.A."/>
            <person name="Martin F."/>
            <person name="Silar P."/>
            <person name="Natvig D.O."/>
            <person name="Lalanne C."/>
            <person name="Gautier V."/>
            <person name="Ament-Velasquez S.L."/>
            <person name="Kruys A."/>
            <person name="Hutchinson M.I."/>
            <person name="Powell A.J."/>
            <person name="Barry K."/>
            <person name="Miller A.N."/>
            <person name="Grigoriev I.V."/>
            <person name="Debuchy R."/>
            <person name="Gladieux P."/>
            <person name="Hiltunen Thoren M."/>
            <person name="Johannesson H."/>
        </authorList>
    </citation>
    <scope>NUCLEOTIDE SEQUENCE</scope>
    <source>
        <strain evidence="1">SMH4131-1</strain>
    </source>
</reference>
<dbReference type="AlphaFoldDB" id="A0AAE0J6T5"/>
<evidence type="ECO:0008006" key="3">
    <source>
        <dbReference type="Google" id="ProtNLM"/>
    </source>
</evidence>
<reference evidence="1" key="2">
    <citation type="submission" date="2023-06" db="EMBL/GenBank/DDBJ databases">
        <authorList>
            <consortium name="Lawrence Berkeley National Laboratory"/>
            <person name="Haridas S."/>
            <person name="Hensen N."/>
            <person name="Bonometti L."/>
            <person name="Westerberg I."/>
            <person name="Brannstrom I.O."/>
            <person name="Guillou S."/>
            <person name="Cros-Aarteil S."/>
            <person name="Calhoun S."/>
            <person name="Kuo A."/>
            <person name="Mondo S."/>
            <person name="Pangilinan J."/>
            <person name="Riley R."/>
            <person name="Labutti K."/>
            <person name="Andreopoulos B."/>
            <person name="Lipzen A."/>
            <person name="Chen C."/>
            <person name="Yanf M."/>
            <person name="Daum C."/>
            <person name="Ng V."/>
            <person name="Clum A."/>
            <person name="Steindorff A."/>
            <person name="Ohm R."/>
            <person name="Martin F."/>
            <person name="Silar P."/>
            <person name="Natvig D."/>
            <person name="Lalanne C."/>
            <person name="Gautier V."/>
            <person name="Ament-Velasquez S.L."/>
            <person name="Kruys A."/>
            <person name="Hutchinson M.I."/>
            <person name="Powell A.J."/>
            <person name="Barry K."/>
            <person name="Miller A.N."/>
            <person name="Grigoriev I.V."/>
            <person name="Debuchy R."/>
            <person name="Gladieux P."/>
            <person name="Thoren M.H."/>
            <person name="Johannesson H."/>
        </authorList>
    </citation>
    <scope>NUCLEOTIDE SEQUENCE</scope>
    <source>
        <strain evidence="1">SMH4131-1</strain>
    </source>
</reference>
<protein>
    <recommendedName>
        <fullName evidence="3">Tetratricopeptide repeat protein</fullName>
    </recommendedName>
</protein>
<name>A0AAE0J6T5_9PEZI</name>
<dbReference type="InterPro" id="IPR011990">
    <property type="entry name" value="TPR-like_helical_dom_sf"/>
</dbReference>
<proteinExistence type="predicted"/>
<keyword evidence="2" id="KW-1185">Reference proteome</keyword>
<dbReference type="Proteomes" id="UP001286456">
    <property type="component" value="Unassembled WGS sequence"/>
</dbReference>
<sequence length="123" mass="13541">MTKDSPACNAEKAKNLLDTAERICQQTFGDTPHKLTALVFNNLGAIYDSRNDGPAALSYAALSLAMRQELIDCGKFEEAQEHFRRAIEVYEGAELPSSDILEGGYSCMGKTMLYSNQLVEAEQ</sequence>